<gene>
    <name evidence="3" type="ORF">M0812_20917</name>
</gene>
<keyword evidence="2" id="KW-0472">Membrane</keyword>
<name>A0AAV7YT27_9EUKA</name>
<comment type="caution">
    <text evidence="3">The sequence shown here is derived from an EMBL/GenBank/DDBJ whole genome shotgun (WGS) entry which is preliminary data.</text>
</comment>
<feature type="compositionally biased region" description="Low complexity" evidence="1">
    <location>
        <begin position="364"/>
        <end position="383"/>
    </location>
</feature>
<feature type="transmembrane region" description="Helical" evidence="2">
    <location>
        <begin position="100"/>
        <end position="118"/>
    </location>
</feature>
<feature type="transmembrane region" description="Helical" evidence="2">
    <location>
        <begin position="22"/>
        <end position="42"/>
    </location>
</feature>
<evidence type="ECO:0000313" key="3">
    <source>
        <dbReference type="EMBL" id="KAJ3431989.1"/>
    </source>
</evidence>
<feature type="transmembrane region" description="Helical" evidence="2">
    <location>
        <begin position="130"/>
        <end position="149"/>
    </location>
</feature>
<feature type="transmembrane region" description="Helical" evidence="2">
    <location>
        <begin position="169"/>
        <end position="191"/>
    </location>
</feature>
<reference evidence="3" key="1">
    <citation type="submission" date="2022-08" db="EMBL/GenBank/DDBJ databases">
        <title>Novel sulphate-reducing endosymbionts in the free-living metamonad Anaeramoeba.</title>
        <authorList>
            <person name="Jerlstrom-Hultqvist J."/>
            <person name="Cepicka I."/>
            <person name="Gallot-Lavallee L."/>
            <person name="Salas-Leiva D."/>
            <person name="Curtis B.A."/>
            <person name="Zahonova K."/>
            <person name="Pipaliya S."/>
            <person name="Dacks J."/>
            <person name="Roger A.J."/>
        </authorList>
    </citation>
    <scope>NUCLEOTIDE SEQUENCE</scope>
    <source>
        <strain evidence="3">Busselton2</strain>
    </source>
</reference>
<evidence type="ECO:0000256" key="1">
    <source>
        <dbReference type="SAM" id="MobiDB-lite"/>
    </source>
</evidence>
<proteinExistence type="predicted"/>
<sequence length="390" mass="45110">MVINSKLEKNILVSAIESGSGWIYFLFALHLLLAIFLVYQIIRTHHRTRKEPLGYSLLFLFTSLIVALIQTLWQGFFALYTPKFNNLILALIVGSFIPKFLQFSSFLIYVFFFITLLFQTKSGQHSKRILYSKIFFLILEVILLVFGLISCVVGGRDENKVKFVNFDDGNLSFTALVFTLTGILLFTYLLVILKSLSQNFVTKMNFYQIQTLLALVIVNIILFFVQGIWSICSLVHKNKLNDIFDHLFEQKDKSSYYAVCFFWNLIFQLYPTFLLAILTHINILYSLKTKRKLMLNFYQNSNIETQDRVMISDGLKSSLTFLLCCNCCCGCRFNYRKWKENHEGITNNPISNEKTKRLLEMSDGKSVSPSNSDSDNSTDSFIDQDQLLID</sequence>
<dbReference type="AlphaFoldDB" id="A0AAV7YT27"/>
<dbReference type="EMBL" id="JANTQA010000047">
    <property type="protein sequence ID" value="KAJ3431989.1"/>
    <property type="molecule type" value="Genomic_DNA"/>
</dbReference>
<protein>
    <submittedName>
        <fullName evidence="3">Integral membrane protein</fullName>
    </submittedName>
</protein>
<dbReference type="Proteomes" id="UP001146793">
    <property type="component" value="Unassembled WGS sequence"/>
</dbReference>
<keyword evidence="2" id="KW-1133">Transmembrane helix</keyword>
<evidence type="ECO:0000256" key="2">
    <source>
        <dbReference type="SAM" id="Phobius"/>
    </source>
</evidence>
<keyword evidence="2" id="KW-0812">Transmembrane</keyword>
<evidence type="ECO:0000313" key="4">
    <source>
        <dbReference type="Proteomes" id="UP001146793"/>
    </source>
</evidence>
<organism evidence="3 4">
    <name type="scientific">Anaeramoeba flamelloides</name>
    <dbReference type="NCBI Taxonomy" id="1746091"/>
    <lineage>
        <taxon>Eukaryota</taxon>
        <taxon>Metamonada</taxon>
        <taxon>Anaeramoebidae</taxon>
        <taxon>Anaeramoeba</taxon>
    </lineage>
</organism>
<feature type="region of interest" description="Disordered" evidence="1">
    <location>
        <begin position="361"/>
        <end position="390"/>
    </location>
</feature>
<feature type="transmembrane region" description="Helical" evidence="2">
    <location>
        <begin position="256"/>
        <end position="285"/>
    </location>
</feature>
<feature type="transmembrane region" description="Helical" evidence="2">
    <location>
        <begin position="54"/>
        <end position="80"/>
    </location>
</feature>
<accession>A0AAV7YT27</accession>
<feature type="transmembrane region" description="Helical" evidence="2">
    <location>
        <begin position="212"/>
        <end position="236"/>
    </location>
</feature>